<name>A0AA38LTT8_9TREE</name>
<feature type="transmembrane region" description="Helical" evidence="1">
    <location>
        <begin position="49"/>
        <end position="67"/>
    </location>
</feature>
<keyword evidence="3" id="KW-1185">Reference proteome</keyword>
<evidence type="ECO:0000313" key="2">
    <source>
        <dbReference type="EMBL" id="KAI9632956.1"/>
    </source>
</evidence>
<dbReference type="EMBL" id="JAKWFO010000013">
    <property type="protein sequence ID" value="KAI9632956.1"/>
    <property type="molecule type" value="Genomic_DNA"/>
</dbReference>
<protein>
    <submittedName>
        <fullName evidence="2">Uncharacterized protein</fullName>
    </submittedName>
</protein>
<feature type="transmembrane region" description="Helical" evidence="1">
    <location>
        <begin position="73"/>
        <end position="89"/>
    </location>
</feature>
<proteinExistence type="predicted"/>
<organism evidence="2 3">
    <name type="scientific">Dioszegia hungarica</name>
    <dbReference type="NCBI Taxonomy" id="4972"/>
    <lineage>
        <taxon>Eukaryota</taxon>
        <taxon>Fungi</taxon>
        <taxon>Dikarya</taxon>
        <taxon>Basidiomycota</taxon>
        <taxon>Agaricomycotina</taxon>
        <taxon>Tremellomycetes</taxon>
        <taxon>Tremellales</taxon>
        <taxon>Bulleribasidiaceae</taxon>
        <taxon>Dioszegia</taxon>
    </lineage>
</organism>
<dbReference type="RefSeq" id="XP_052942733.1">
    <property type="nucleotide sequence ID" value="XM_053086121.1"/>
</dbReference>
<keyword evidence="1" id="KW-0812">Transmembrane</keyword>
<dbReference type="Proteomes" id="UP001164286">
    <property type="component" value="Unassembled WGS sequence"/>
</dbReference>
<evidence type="ECO:0000256" key="1">
    <source>
        <dbReference type="SAM" id="Phobius"/>
    </source>
</evidence>
<feature type="transmembrane region" description="Helical" evidence="1">
    <location>
        <begin position="15"/>
        <end position="37"/>
    </location>
</feature>
<dbReference type="AlphaFoldDB" id="A0AA38LTT8"/>
<comment type="caution">
    <text evidence="2">The sequence shown here is derived from an EMBL/GenBank/DDBJ whole genome shotgun (WGS) entry which is preliminary data.</text>
</comment>
<keyword evidence="1" id="KW-1133">Transmembrane helix</keyword>
<accession>A0AA38LTT8</accession>
<sequence>PLDSILPIFAWPLDFLARLLGFLLLYNTGLQLLQAGFESSSSPPRLKTLLSTFIISSLLSLIPSFLFDASHHFGALWCFFLPALLFVTPKRGGATVAVMICDTLFAQIGDVITSVVPASFQGKEGRTSMMIAGAVVAALFWVGYLGALGSYMAVWTVLTFHTIHAISKPIEDKADASAYKEQQTVWHNLLAIWLWRYLFTAVEGVSVPGLMSVIGLVTFYLPSYFLWLTAFFFGMLMTKKVSESRVSLDIVRWISADQSRKRRRGTPSG</sequence>
<feature type="transmembrane region" description="Helical" evidence="1">
    <location>
        <begin position="213"/>
        <end position="236"/>
    </location>
</feature>
<dbReference type="GeneID" id="77725322"/>
<reference evidence="2" key="1">
    <citation type="journal article" date="2022" name="G3 (Bethesda)">
        <title>High quality genome of the basidiomycete yeast Dioszegia hungarica PDD-24b-2 isolated from cloud water.</title>
        <authorList>
            <person name="Jarrige D."/>
            <person name="Haridas S."/>
            <person name="Bleykasten-Grosshans C."/>
            <person name="Joly M."/>
            <person name="Nadalig T."/>
            <person name="Sancelme M."/>
            <person name="Vuilleumier S."/>
            <person name="Grigoriev I.V."/>
            <person name="Amato P."/>
            <person name="Bringel F."/>
        </authorList>
    </citation>
    <scope>NUCLEOTIDE SEQUENCE</scope>
    <source>
        <strain evidence="2">PDD-24b-2</strain>
    </source>
</reference>
<feature type="non-terminal residue" evidence="2">
    <location>
        <position position="269"/>
    </location>
</feature>
<gene>
    <name evidence="2" type="ORF">MKK02DRAFT_19625</name>
</gene>
<evidence type="ECO:0000313" key="3">
    <source>
        <dbReference type="Proteomes" id="UP001164286"/>
    </source>
</evidence>
<feature type="transmembrane region" description="Helical" evidence="1">
    <location>
        <begin position="129"/>
        <end position="154"/>
    </location>
</feature>
<keyword evidence="1" id="KW-0472">Membrane</keyword>